<evidence type="ECO:0000313" key="3">
    <source>
        <dbReference type="Proteomes" id="UP000824002"/>
    </source>
</evidence>
<keyword evidence="1" id="KW-0472">Membrane</keyword>
<name>A0A9D1JZ16_9FIRM</name>
<feature type="transmembrane region" description="Helical" evidence="1">
    <location>
        <begin position="30"/>
        <end position="47"/>
    </location>
</feature>
<keyword evidence="1" id="KW-0812">Transmembrane</keyword>
<dbReference type="AlphaFoldDB" id="A0A9D1JZ16"/>
<evidence type="ECO:0000313" key="2">
    <source>
        <dbReference type="EMBL" id="HIS75277.1"/>
    </source>
</evidence>
<feature type="transmembrane region" description="Helical" evidence="1">
    <location>
        <begin position="7"/>
        <end position="24"/>
    </location>
</feature>
<gene>
    <name evidence="2" type="ORF">IAB51_00550</name>
</gene>
<accession>A0A9D1JZ16</accession>
<sequence length="202" mass="22577">MKDTARMLVSALAASVVFLVLFLLLHWNLILCILLCVGIYFGLFFLLKPSRKIAGVNVESVPGGEEIRKLLDDAQADLTEIDQAIKAIADPSAKDDALTLHATGAKILAYLEENPDKIRLARRFFTYYLDTAAKLLERYVDFQNTGLRSEEVKKILQKTAQALPALNNAFEKQFTRLMQGELMDVEADIELLKSTLKMEGGQ</sequence>
<dbReference type="InterPro" id="IPR018770">
    <property type="entry name" value="ChloroindolylP_hydrolase"/>
</dbReference>
<dbReference type="Pfam" id="PF10112">
    <property type="entry name" value="Halogen_Hydrol"/>
    <property type="match status" value="1"/>
</dbReference>
<dbReference type="EMBL" id="DVJP01000008">
    <property type="protein sequence ID" value="HIS75277.1"/>
    <property type="molecule type" value="Genomic_DNA"/>
</dbReference>
<dbReference type="Proteomes" id="UP000824002">
    <property type="component" value="Unassembled WGS sequence"/>
</dbReference>
<comment type="caution">
    <text evidence="2">The sequence shown here is derived from an EMBL/GenBank/DDBJ whole genome shotgun (WGS) entry which is preliminary data.</text>
</comment>
<protein>
    <submittedName>
        <fullName evidence="2">5-bromo-4-chloroindolyl phosphate hydrolysis family protein</fullName>
    </submittedName>
</protein>
<keyword evidence="1" id="KW-1133">Transmembrane helix</keyword>
<organism evidence="2 3">
    <name type="scientific">Candidatus Merdivicinus excrementipullorum</name>
    <dbReference type="NCBI Taxonomy" id="2840867"/>
    <lineage>
        <taxon>Bacteria</taxon>
        <taxon>Bacillati</taxon>
        <taxon>Bacillota</taxon>
        <taxon>Clostridia</taxon>
        <taxon>Eubacteriales</taxon>
        <taxon>Oscillospiraceae</taxon>
        <taxon>Oscillospiraceae incertae sedis</taxon>
        <taxon>Candidatus Merdivicinus</taxon>
    </lineage>
</organism>
<reference evidence="2" key="1">
    <citation type="submission" date="2020-10" db="EMBL/GenBank/DDBJ databases">
        <authorList>
            <person name="Gilroy R."/>
        </authorList>
    </citation>
    <scope>NUCLEOTIDE SEQUENCE</scope>
    <source>
        <strain evidence="2">CHK199-13235</strain>
    </source>
</reference>
<evidence type="ECO:0000256" key="1">
    <source>
        <dbReference type="SAM" id="Phobius"/>
    </source>
</evidence>
<proteinExistence type="predicted"/>
<reference evidence="2" key="2">
    <citation type="journal article" date="2021" name="PeerJ">
        <title>Extensive microbial diversity within the chicken gut microbiome revealed by metagenomics and culture.</title>
        <authorList>
            <person name="Gilroy R."/>
            <person name="Ravi A."/>
            <person name="Getino M."/>
            <person name="Pursley I."/>
            <person name="Horton D.L."/>
            <person name="Alikhan N.F."/>
            <person name="Baker D."/>
            <person name="Gharbi K."/>
            <person name="Hall N."/>
            <person name="Watson M."/>
            <person name="Adriaenssens E.M."/>
            <person name="Foster-Nyarko E."/>
            <person name="Jarju S."/>
            <person name="Secka A."/>
            <person name="Antonio M."/>
            <person name="Oren A."/>
            <person name="Chaudhuri R.R."/>
            <person name="La Ragione R."/>
            <person name="Hildebrand F."/>
            <person name="Pallen M.J."/>
        </authorList>
    </citation>
    <scope>NUCLEOTIDE SEQUENCE</scope>
    <source>
        <strain evidence="2">CHK199-13235</strain>
    </source>
</reference>